<protein>
    <submittedName>
        <fullName evidence="1">ISAzo13 family transposase</fullName>
    </submittedName>
</protein>
<gene>
    <name evidence="1" type="ORF">IPJ48_15330</name>
</gene>
<dbReference type="Proteomes" id="UP000886602">
    <property type="component" value="Unassembled WGS sequence"/>
</dbReference>
<dbReference type="EMBL" id="JADJNC010000028">
    <property type="protein sequence ID" value="MBK7424335.1"/>
    <property type="molecule type" value="Genomic_DNA"/>
</dbReference>
<reference evidence="1" key="1">
    <citation type="submission" date="2020-10" db="EMBL/GenBank/DDBJ databases">
        <title>Connecting structure to function with the recovery of over 1000 high-quality activated sludge metagenome-assembled genomes encoding full-length rRNA genes using long-read sequencing.</title>
        <authorList>
            <person name="Singleton C.M."/>
            <person name="Petriglieri F."/>
            <person name="Kristensen J.M."/>
            <person name="Kirkegaard R.H."/>
            <person name="Michaelsen T.Y."/>
            <person name="Andersen M.H."/>
            <person name="Karst S.M."/>
            <person name="Dueholm M.S."/>
            <person name="Nielsen P.H."/>
            <person name="Albertsen M."/>
        </authorList>
    </citation>
    <scope>NUCLEOTIDE SEQUENCE</scope>
    <source>
        <strain evidence="1">EsbW_18-Q3-R4-48_MAXAC.044</strain>
    </source>
</reference>
<proteinExistence type="predicted"/>
<organism evidence="1 2">
    <name type="scientific">Candidatus Propionivibrio dominans</name>
    <dbReference type="NCBI Taxonomy" id="2954373"/>
    <lineage>
        <taxon>Bacteria</taxon>
        <taxon>Pseudomonadati</taxon>
        <taxon>Pseudomonadota</taxon>
        <taxon>Betaproteobacteria</taxon>
        <taxon>Rhodocyclales</taxon>
        <taxon>Rhodocyclaceae</taxon>
        <taxon>Propionivibrio</taxon>
    </lineage>
</organism>
<evidence type="ECO:0000313" key="2">
    <source>
        <dbReference type="Proteomes" id="UP000886602"/>
    </source>
</evidence>
<evidence type="ECO:0000313" key="1">
    <source>
        <dbReference type="EMBL" id="MBK7424335.1"/>
    </source>
</evidence>
<dbReference type="NCBIfam" id="NF033519">
    <property type="entry name" value="transpos_ISAzo13"/>
    <property type="match status" value="1"/>
</dbReference>
<sequence length="411" mass="45898">MSEMATIEAKFQALSGRLDEATLRMWAATEARSLGRGGISAVAKAIGMSRTTIHTGLAELKAAALAPESKLETRSRIRATGGGRKKLTAKDAALLQDLDALVEPTSRGDPMSPLRWSCKSTYRLADELQRMGHEVSQRTVCHLLTQMDYSLQSTRKTREGGQHEDRDAQFAHIAQMVAAYQASSEPVISVDTKKKELIGDFKNAGKEWQPKGTPEEVRVHDFIDPDLGKVAPYGVYDLTANAGWVNVGIDHDTAEFAVESIRRWWREMGEETYPRARRLLITADCGGSNGHRVRLWRRELQKLADQLGLTIQVCHFPPGTSKWNKIEHRMFCNITANWRGRPLISRQVVVNLIGSTTTRDGLRIKAGLDENAYTKGIKVSDEELATLAIARDAFHGEWNYRLLPRNQHAQS</sequence>
<comment type="caution">
    <text evidence="1">The sequence shown here is derived from an EMBL/GenBank/DDBJ whole genome shotgun (WGS) entry which is preliminary data.</text>
</comment>
<dbReference type="AlphaFoldDB" id="A0A9D7FFT7"/>
<accession>A0A9D7FFT7</accession>
<dbReference type="InterPro" id="IPR011518">
    <property type="entry name" value="Transposase_36"/>
</dbReference>
<dbReference type="Pfam" id="PF07592">
    <property type="entry name" value="DDE_Tnp_ISAZ013"/>
    <property type="match status" value="1"/>
</dbReference>
<name>A0A9D7FFT7_9RHOO</name>